<evidence type="ECO:0000313" key="3">
    <source>
        <dbReference type="Proteomes" id="UP000181976"/>
    </source>
</evidence>
<dbReference type="AlphaFoldDB" id="A0A1I2BS55"/>
<keyword evidence="1" id="KW-1133">Transmembrane helix</keyword>
<organism evidence="2 3">
    <name type="scientific">Thermophagus xiamenensis</name>
    <dbReference type="NCBI Taxonomy" id="385682"/>
    <lineage>
        <taxon>Bacteria</taxon>
        <taxon>Pseudomonadati</taxon>
        <taxon>Bacteroidota</taxon>
        <taxon>Bacteroidia</taxon>
        <taxon>Marinilabiliales</taxon>
        <taxon>Marinilabiliaceae</taxon>
        <taxon>Thermophagus</taxon>
    </lineage>
</organism>
<feature type="transmembrane region" description="Helical" evidence="1">
    <location>
        <begin position="6"/>
        <end position="25"/>
    </location>
</feature>
<keyword evidence="3" id="KW-1185">Reference proteome</keyword>
<dbReference type="Proteomes" id="UP000181976">
    <property type="component" value="Unassembled WGS sequence"/>
</dbReference>
<feature type="transmembrane region" description="Helical" evidence="1">
    <location>
        <begin position="62"/>
        <end position="84"/>
    </location>
</feature>
<keyword evidence="1" id="KW-0472">Membrane</keyword>
<reference evidence="2 3" key="1">
    <citation type="submission" date="2016-10" db="EMBL/GenBank/DDBJ databases">
        <authorList>
            <person name="de Groot N.N."/>
        </authorList>
    </citation>
    <scope>NUCLEOTIDE SEQUENCE [LARGE SCALE GENOMIC DNA]</scope>
    <source>
        <strain evidence="2 3">DSM 19012</strain>
    </source>
</reference>
<dbReference type="EMBL" id="FONA01000014">
    <property type="protein sequence ID" value="SFE58090.1"/>
    <property type="molecule type" value="Genomic_DNA"/>
</dbReference>
<dbReference type="NCBIfam" id="TIGR01300">
    <property type="entry name" value="CPA3_mnhG_phaG"/>
    <property type="match status" value="1"/>
</dbReference>
<evidence type="ECO:0000313" key="2">
    <source>
        <dbReference type="EMBL" id="SFE58090.1"/>
    </source>
</evidence>
<gene>
    <name evidence="2" type="ORF">SAMN05444380_1141</name>
</gene>
<accession>A0A1I2BS55</accession>
<protein>
    <submittedName>
        <fullName evidence="2">Multicomponent Na+:H+ antiporter subunit G</fullName>
    </submittedName>
</protein>
<dbReference type="InterPro" id="IPR005133">
    <property type="entry name" value="PhaG_MnhG_YufB"/>
</dbReference>
<dbReference type="PANTHER" id="PTHR34703:SF1">
    <property type="entry name" value="ANTIPORTER SUBUNIT MNHG2-RELATED"/>
    <property type="match status" value="1"/>
</dbReference>
<dbReference type="OrthoDB" id="9806575at2"/>
<dbReference type="GO" id="GO:0015385">
    <property type="term" value="F:sodium:proton antiporter activity"/>
    <property type="evidence" value="ECO:0007669"/>
    <property type="project" value="TreeGrafter"/>
</dbReference>
<dbReference type="InParanoid" id="A0A1I2BS55"/>
<dbReference type="PANTHER" id="PTHR34703">
    <property type="entry name" value="ANTIPORTER SUBUNIT MNHG2-RELATED"/>
    <property type="match status" value="1"/>
</dbReference>
<keyword evidence="1" id="KW-0812">Transmembrane</keyword>
<dbReference type="eggNOG" id="COG1320">
    <property type="taxonomic scope" value="Bacteria"/>
</dbReference>
<dbReference type="STRING" id="385682.SAMN05444380_1141"/>
<evidence type="ECO:0000256" key="1">
    <source>
        <dbReference type="SAM" id="Phobius"/>
    </source>
</evidence>
<feature type="transmembrane region" description="Helical" evidence="1">
    <location>
        <begin position="37"/>
        <end position="56"/>
    </location>
</feature>
<name>A0A1I2BS55_9BACT</name>
<sequence>MIDYIAGIILLISAIVVFIASIGIWRFSNLFARMHAVTKVSSMGILLLLIGINLLFRDWIILLKSMIIFGVLVFLSPVASHVIAKVARNIKTPGTTDEAE</sequence>
<dbReference type="Pfam" id="PF03334">
    <property type="entry name" value="PhaG_MnhG_YufB"/>
    <property type="match status" value="1"/>
</dbReference>
<dbReference type="RefSeq" id="WP_010527785.1">
    <property type="nucleotide sequence ID" value="NZ_AFSL01000063.1"/>
</dbReference>
<proteinExistence type="predicted"/>